<keyword evidence="2" id="KW-1185">Reference proteome</keyword>
<evidence type="ECO:0000313" key="1">
    <source>
        <dbReference type="EnsemblPlants" id="Solyc11g039720.1.1.1"/>
    </source>
</evidence>
<dbReference type="Proteomes" id="UP000004994">
    <property type="component" value="Chromosome 11"/>
</dbReference>
<dbReference type="EnsemblPlants" id="Solyc11g039720.1.1">
    <property type="protein sequence ID" value="Solyc11g039720.1.1.1"/>
    <property type="gene ID" value="Solyc11g039720.1"/>
</dbReference>
<organism evidence="1">
    <name type="scientific">Solanum lycopersicum</name>
    <name type="common">Tomato</name>
    <name type="synonym">Lycopersicon esculentum</name>
    <dbReference type="NCBI Taxonomy" id="4081"/>
    <lineage>
        <taxon>Eukaryota</taxon>
        <taxon>Viridiplantae</taxon>
        <taxon>Streptophyta</taxon>
        <taxon>Embryophyta</taxon>
        <taxon>Tracheophyta</taxon>
        <taxon>Spermatophyta</taxon>
        <taxon>Magnoliopsida</taxon>
        <taxon>eudicotyledons</taxon>
        <taxon>Gunneridae</taxon>
        <taxon>Pentapetalae</taxon>
        <taxon>asterids</taxon>
        <taxon>lamiids</taxon>
        <taxon>Solanales</taxon>
        <taxon>Solanaceae</taxon>
        <taxon>Solanoideae</taxon>
        <taxon>Solaneae</taxon>
        <taxon>Solanum</taxon>
        <taxon>Solanum subgen. Lycopersicon</taxon>
    </lineage>
</organism>
<dbReference type="Gramene" id="Solyc11g039720.1.1">
    <property type="protein sequence ID" value="Solyc11g039720.1.1.1"/>
    <property type="gene ID" value="Solyc11g039720.1"/>
</dbReference>
<protein>
    <submittedName>
        <fullName evidence="1">Uncharacterized protein</fullName>
    </submittedName>
</protein>
<accession>A0A3Q7IW57</accession>
<sequence>MEQDLLREIYNLTLFIEKGQTQSHSLRLKTLTPMPNQDNKKGKALRKEESLQMFQNEYMKALLATVHNNIKQPTC</sequence>
<reference evidence="1" key="1">
    <citation type="journal article" date="2012" name="Nature">
        <title>The tomato genome sequence provides insights into fleshy fruit evolution.</title>
        <authorList>
            <consortium name="Tomato Genome Consortium"/>
        </authorList>
    </citation>
    <scope>NUCLEOTIDE SEQUENCE [LARGE SCALE GENOMIC DNA]</scope>
    <source>
        <strain evidence="1">cv. Heinz 1706</strain>
    </source>
</reference>
<dbReference type="InParanoid" id="A0A3Q7IW57"/>
<name>A0A3Q7IW57_SOLLC</name>
<reference evidence="1" key="2">
    <citation type="submission" date="2019-01" db="UniProtKB">
        <authorList>
            <consortium name="EnsemblPlants"/>
        </authorList>
    </citation>
    <scope>IDENTIFICATION</scope>
    <source>
        <strain evidence="1">cv. Heinz 1706</strain>
    </source>
</reference>
<evidence type="ECO:0000313" key="2">
    <source>
        <dbReference type="Proteomes" id="UP000004994"/>
    </source>
</evidence>
<dbReference type="PaxDb" id="4081-Solyc11g039720.1.1"/>
<proteinExistence type="predicted"/>
<dbReference type="AlphaFoldDB" id="A0A3Q7IW57"/>